<evidence type="ECO:0000259" key="19">
    <source>
        <dbReference type="PROSITE" id="PS50885"/>
    </source>
</evidence>
<evidence type="ECO:0000256" key="6">
    <source>
        <dbReference type="ARBA" id="ARBA00022679"/>
    </source>
</evidence>
<evidence type="ECO:0000256" key="4">
    <source>
        <dbReference type="ARBA" id="ARBA00022475"/>
    </source>
</evidence>
<evidence type="ECO:0000256" key="1">
    <source>
        <dbReference type="ARBA" id="ARBA00000085"/>
    </source>
</evidence>
<keyword evidence="7 15" id="KW-0812">Transmembrane</keyword>
<feature type="transmembrane region" description="Helical" evidence="15">
    <location>
        <begin position="6"/>
        <end position="26"/>
    </location>
</feature>
<evidence type="ECO:0000256" key="10">
    <source>
        <dbReference type="ARBA" id="ARBA00022840"/>
    </source>
</evidence>
<keyword evidence="21" id="KW-1185">Reference proteome</keyword>
<dbReference type="EMBL" id="FOCX01000001">
    <property type="protein sequence ID" value="SEM99822.1"/>
    <property type="molecule type" value="Genomic_DNA"/>
</dbReference>
<dbReference type="GO" id="GO:0004673">
    <property type="term" value="F:protein histidine kinase activity"/>
    <property type="evidence" value="ECO:0007669"/>
    <property type="project" value="UniProtKB-EC"/>
</dbReference>
<evidence type="ECO:0000259" key="17">
    <source>
        <dbReference type="PROSITE" id="PS50112"/>
    </source>
</evidence>
<dbReference type="InterPro" id="IPR035965">
    <property type="entry name" value="PAS-like_dom_sf"/>
</dbReference>
<organism evidence="20 21">
    <name type="scientific">Halorientalis persicus</name>
    <dbReference type="NCBI Taxonomy" id="1367881"/>
    <lineage>
        <taxon>Archaea</taxon>
        <taxon>Methanobacteriati</taxon>
        <taxon>Methanobacteriota</taxon>
        <taxon>Stenosarchaea group</taxon>
        <taxon>Halobacteria</taxon>
        <taxon>Halobacteriales</taxon>
        <taxon>Haloarculaceae</taxon>
        <taxon>Halorientalis</taxon>
    </lineage>
</organism>
<gene>
    <name evidence="20" type="ORF">SAMN05216388_1001115</name>
</gene>
<dbReference type="InterPro" id="IPR005467">
    <property type="entry name" value="His_kinase_dom"/>
</dbReference>
<evidence type="ECO:0000256" key="11">
    <source>
        <dbReference type="ARBA" id="ARBA00022989"/>
    </source>
</evidence>
<dbReference type="Pfam" id="PF02743">
    <property type="entry name" value="dCache_1"/>
    <property type="match status" value="1"/>
</dbReference>
<evidence type="ECO:0000256" key="15">
    <source>
        <dbReference type="SAM" id="Phobius"/>
    </source>
</evidence>
<keyword evidence="12" id="KW-0902">Two-component regulatory system</keyword>
<evidence type="ECO:0000256" key="2">
    <source>
        <dbReference type="ARBA" id="ARBA00004651"/>
    </source>
</evidence>
<dbReference type="PROSITE" id="PS50109">
    <property type="entry name" value="HIS_KIN"/>
    <property type="match status" value="1"/>
</dbReference>
<evidence type="ECO:0000313" key="21">
    <source>
        <dbReference type="Proteomes" id="UP000198775"/>
    </source>
</evidence>
<dbReference type="Proteomes" id="UP000198775">
    <property type="component" value="Unassembled WGS sequence"/>
</dbReference>
<dbReference type="OrthoDB" id="327291at2157"/>
<evidence type="ECO:0000259" key="18">
    <source>
        <dbReference type="PROSITE" id="PS50113"/>
    </source>
</evidence>
<dbReference type="PROSITE" id="PS50113">
    <property type="entry name" value="PAC"/>
    <property type="match status" value="1"/>
</dbReference>
<dbReference type="SUPFAM" id="SSF55874">
    <property type="entry name" value="ATPase domain of HSP90 chaperone/DNA topoisomerase II/histidine kinase"/>
    <property type="match status" value="1"/>
</dbReference>
<evidence type="ECO:0000313" key="20">
    <source>
        <dbReference type="EMBL" id="SEM99822.1"/>
    </source>
</evidence>
<dbReference type="PRINTS" id="PR00344">
    <property type="entry name" value="BCTRLSENSOR"/>
</dbReference>
<comment type="subcellular location">
    <subcellularLocation>
        <location evidence="2">Cell membrane</location>
        <topology evidence="2">Multi-pass membrane protein</topology>
    </subcellularLocation>
</comment>
<dbReference type="SMART" id="SM00091">
    <property type="entry name" value="PAS"/>
    <property type="match status" value="1"/>
</dbReference>
<dbReference type="InterPro" id="IPR004358">
    <property type="entry name" value="Sig_transdc_His_kin-like_C"/>
</dbReference>
<feature type="domain" description="HAMP" evidence="19">
    <location>
        <begin position="270"/>
        <end position="322"/>
    </location>
</feature>
<protein>
    <recommendedName>
        <fullName evidence="3">histidine kinase</fullName>
        <ecNumber evidence="3">2.7.13.3</ecNumber>
    </recommendedName>
</protein>
<dbReference type="CDD" id="cd00075">
    <property type="entry name" value="HATPase"/>
    <property type="match status" value="1"/>
</dbReference>
<dbReference type="SUPFAM" id="SSF55785">
    <property type="entry name" value="PYP-like sensor domain (PAS domain)"/>
    <property type="match status" value="1"/>
</dbReference>
<dbReference type="Gene3D" id="3.30.565.10">
    <property type="entry name" value="Histidine kinase-like ATPase, C-terminal domain"/>
    <property type="match status" value="1"/>
</dbReference>
<dbReference type="InterPro" id="IPR000014">
    <property type="entry name" value="PAS"/>
</dbReference>
<keyword evidence="11 15" id="KW-1133">Transmembrane helix</keyword>
<evidence type="ECO:0000256" key="3">
    <source>
        <dbReference type="ARBA" id="ARBA00012438"/>
    </source>
</evidence>
<dbReference type="InterPro" id="IPR033479">
    <property type="entry name" value="dCache_1"/>
</dbReference>
<dbReference type="GO" id="GO:0007234">
    <property type="term" value="P:osmosensory signaling via phosphorelay pathway"/>
    <property type="evidence" value="ECO:0007669"/>
    <property type="project" value="TreeGrafter"/>
</dbReference>
<evidence type="ECO:0000256" key="8">
    <source>
        <dbReference type="ARBA" id="ARBA00022741"/>
    </source>
</evidence>
<dbReference type="Gene3D" id="3.30.450.20">
    <property type="entry name" value="PAS domain"/>
    <property type="match status" value="2"/>
</dbReference>
<dbReference type="GO" id="GO:0005524">
    <property type="term" value="F:ATP binding"/>
    <property type="evidence" value="ECO:0007669"/>
    <property type="project" value="UniProtKB-KW"/>
</dbReference>
<dbReference type="SUPFAM" id="SSF103190">
    <property type="entry name" value="Sensory domain-like"/>
    <property type="match status" value="1"/>
</dbReference>
<evidence type="ECO:0000259" key="16">
    <source>
        <dbReference type="PROSITE" id="PS50109"/>
    </source>
</evidence>
<dbReference type="GO" id="GO:0000156">
    <property type="term" value="F:phosphorelay response regulator activity"/>
    <property type="evidence" value="ECO:0007669"/>
    <property type="project" value="TreeGrafter"/>
</dbReference>
<dbReference type="InterPro" id="IPR001610">
    <property type="entry name" value="PAC"/>
</dbReference>
<dbReference type="GO" id="GO:0005886">
    <property type="term" value="C:plasma membrane"/>
    <property type="evidence" value="ECO:0007669"/>
    <property type="project" value="UniProtKB-SubCell"/>
</dbReference>
<dbReference type="PROSITE" id="PS50885">
    <property type="entry name" value="HAMP"/>
    <property type="match status" value="1"/>
</dbReference>
<dbReference type="RefSeq" id="WP_170845289.1">
    <property type="nucleotide sequence ID" value="NZ_FOCX01000001.1"/>
</dbReference>
<proteinExistence type="predicted"/>
<dbReference type="InterPro" id="IPR036890">
    <property type="entry name" value="HATPase_C_sf"/>
</dbReference>
<comment type="catalytic activity">
    <reaction evidence="1">
        <text>ATP + protein L-histidine = ADP + protein N-phospho-L-histidine.</text>
        <dbReference type="EC" id="2.7.13.3"/>
    </reaction>
</comment>
<evidence type="ECO:0000256" key="9">
    <source>
        <dbReference type="ARBA" id="ARBA00022777"/>
    </source>
</evidence>
<evidence type="ECO:0000256" key="12">
    <source>
        <dbReference type="ARBA" id="ARBA00023012"/>
    </source>
</evidence>
<dbReference type="Pfam" id="PF02518">
    <property type="entry name" value="HATPase_c"/>
    <property type="match status" value="1"/>
</dbReference>
<name>A0A1H8CY60_9EURY</name>
<evidence type="ECO:0000256" key="7">
    <source>
        <dbReference type="ARBA" id="ARBA00022692"/>
    </source>
</evidence>
<keyword evidence="13 15" id="KW-0472">Membrane</keyword>
<keyword evidence="8" id="KW-0547">Nucleotide-binding</keyword>
<dbReference type="PANTHER" id="PTHR42878:SF15">
    <property type="entry name" value="BACTERIOPHYTOCHROME"/>
    <property type="match status" value="1"/>
</dbReference>
<keyword evidence="4" id="KW-1003">Cell membrane</keyword>
<evidence type="ECO:0000256" key="13">
    <source>
        <dbReference type="ARBA" id="ARBA00023136"/>
    </source>
</evidence>
<dbReference type="InterPro" id="IPR050351">
    <property type="entry name" value="BphY/WalK/GraS-like"/>
</dbReference>
<dbReference type="AlphaFoldDB" id="A0A1H8CY60"/>
<dbReference type="Pfam" id="PF13426">
    <property type="entry name" value="PAS_9"/>
    <property type="match status" value="1"/>
</dbReference>
<evidence type="ECO:0000256" key="5">
    <source>
        <dbReference type="ARBA" id="ARBA00022553"/>
    </source>
</evidence>
<dbReference type="InterPro" id="IPR029151">
    <property type="entry name" value="Sensor-like_sf"/>
</dbReference>
<dbReference type="EC" id="2.7.13.3" evidence="3"/>
<dbReference type="SMART" id="SM00387">
    <property type="entry name" value="HATPase_c"/>
    <property type="match status" value="1"/>
</dbReference>
<keyword evidence="6" id="KW-0808">Transferase</keyword>
<dbReference type="CDD" id="cd00130">
    <property type="entry name" value="PAS"/>
    <property type="match status" value="1"/>
</dbReference>
<dbReference type="PANTHER" id="PTHR42878">
    <property type="entry name" value="TWO-COMPONENT HISTIDINE KINASE"/>
    <property type="match status" value="1"/>
</dbReference>
<keyword evidence="5" id="KW-0597">Phosphoprotein</keyword>
<reference evidence="21" key="1">
    <citation type="submission" date="2016-10" db="EMBL/GenBank/DDBJ databases">
        <authorList>
            <person name="Varghese N."/>
            <person name="Submissions S."/>
        </authorList>
    </citation>
    <scope>NUCLEOTIDE SEQUENCE [LARGE SCALE GENOMIC DNA]</scope>
    <source>
        <strain evidence="21">IBRC-M 10043</strain>
    </source>
</reference>
<feature type="domain" description="PAC" evidence="18">
    <location>
        <begin position="401"/>
        <end position="455"/>
    </location>
</feature>
<dbReference type="InterPro" id="IPR003594">
    <property type="entry name" value="HATPase_dom"/>
</dbReference>
<dbReference type="Gene3D" id="6.10.340.10">
    <property type="match status" value="1"/>
</dbReference>
<feature type="transmembrane region" description="Helical" evidence="15">
    <location>
        <begin position="246"/>
        <end position="269"/>
    </location>
</feature>
<feature type="domain" description="PAS" evidence="17">
    <location>
        <begin position="330"/>
        <end position="374"/>
    </location>
</feature>
<keyword evidence="14" id="KW-0807">Transducer</keyword>
<accession>A0A1H8CY60</accession>
<dbReference type="PROSITE" id="PS50112">
    <property type="entry name" value="PAS"/>
    <property type="match status" value="1"/>
</dbReference>
<dbReference type="NCBIfam" id="TIGR00229">
    <property type="entry name" value="sensory_box"/>
    <property type="match status" value="1"/>
</dbReference>
<keyword evidence="10" id="KW-0067">ATP-binding</keyword>
<dbReference type="SMART" id="SM00086">
    <property type="entry name" value="PAC"/>
    <property type="match status" value="1"/>
</dbReference>
<dbReference type="GO" id="GO:0030295">
    <property type="term" value="F:protein kinase activator activity"/>
    <property type="evidence" value="ECO:0007669"/>
    <property type="project" value="TreeGrafter"/>
</dbReference>
<feature type="domain" description="Histidine kinase" evidence="16">
    <location>
        <begin position="459"/>
        <end position="665"/>
    </location>
</feature>
<dbReference type="InterPro" id="IPR003660">
    <property type="entry name" value="HAMP_dom"/>
</dbReference>
<evidence type="ECO:0000256" key="14">
    <source>
        <dbReference type="ARBA" id="ARBA00023224"/>
    </source>
</evidence>
<dbReference type="InterPro" id="IPR000700">
    <property type="entry name" value="PAS-assoc_C"/>
</dbReference>
<sequence>MKTRYAFFLVLLFVMAVLSGAIFVGFQEYKSTLYEESREDTTQTAVHVGSELASEFSGRRQTVRLTATTPAVARHGSDAQRAVLQRLVEETGFSGASVIASNGTMTNIVSDLTPEERADLIGSDFGDRTYFQRAMAGETYLSDPVTAESGNDIVTVSTPIRHNGTVVGTLNGAYHVPEAWFADSVTASLGPDDGVSIYAQSGRVVYSEPPQSGANTVVRNATIGDTGWTVSIQSSQRPVQSTIRSVTYLQAGSILAVVFVIVGFGWWVYRRNLHQVEHLLDGLTRLENREYGTEIDVRGGEEWQQIEAGFNEMSRSLARFEHERREREQSLREFKRAVEHAGYAVFITDAEGTIEYVNPAFEEITGYSAADAVGVTPDILNSGEMSDDYFARQWETLLAGEEWDEEIVNERRNGTQYVARQTITPLTAEDGAVEKFVAIQTDITALKDRERHLQTLSRVLRHNLRNKIGVIVGSAELLAGDDRSGVDEAAIGDRIVDAGQQLTDLAEKERRIVTLLTAQPRRKRIDLAAAVESVATRVRQEYPDSRITVTCPGDVTVVGIDELQRGLYELVENSVVHADESATVAVTVERREGSVAVTVEDDGPGIPENERPILTGDADIEPLSHGSGLGLWLVYHIVRLSDGVVTYADGTPTGSVITVELPRADSGSERAGNSQNR</sequence>
<keyword evidence="9" id="KW-0418">Kinase</keyword>